<dbReference type="InterPro" id="IPR010432">
    <property type="entry name" value="RDD"/>
</dbReference>
<evidence type="ECO:0000313" key="8">
    <source>
        <dbReference type="EMBL" id="MUG44342.1"/>
    </source>
</evidence>
<dbReference type="Proteomes" id="UP000447876">
    <property type="component" value="Unassembled WGS sequence"/>
</dbReference>
<protein>
    <submittedName>
        <fullName evidence="8">RDD family protein</fullName>
    </submittedName>
</protein>
<keyword evidence="5 6" id="KW-0472">Membrane</keyword>
<dbReference type="GO" id="GO:0005886">
    <property type="term" value="C:plasma membrane"/>
    <property type="evidence" value="ECO:0007669"/>
    <property type="project" value="UniProtKB-SubCell"/>
</dbReference>
<reference evidence="8 9" key="1">
    <citation type="submission" date="2019-11" db="EMBL/GenBank/DDBJ databases">
        <title>Draft genome sequences of five Paenibacillus species of dairy origin.</title>
        <authorList>
            <person name="Olajide A.M."/>
            <person name="Chen S."/>
            <person name="Lapointe G."/>
        </authorList>
    </citation>
    <scope>NUCLEOTIDE SEQUENCE [LARGE SCALE GENOMIC DNA]</scope>
    <source>
        <strain evidence="8 9">12CR55</strain>
    </source>
</reference>
<evidence type="ECO:0000256" key="6">
    <source>
        <dbReference type="SAM" id="Phobius"/>
    </source>
</evidence>
<dbReference type="EMBL" id="WNZW01000001">
    <property type="protein sequence ID" value="MUG44342.1"/>
    <property type="molecule type" value="Genomic_DNA"/>
</dbReference>
<keyword evidence="4 6" id="KW-1133">Transmembrane helix</keyword>
<dbReference type="RefSeq" id="WP_155609736.1">
    <property type="nucleotide sequence ID" value="NZ_WNZW01000001.1"/>
</dbReference>
<evidence type="ECO:0000256" key="5">
    <source>
        <dbReference type="ARBA" id="ARBA00023136"/>
    </source>
</evidence>
<evidence type="ECO:0000256" key="1">
    <source>
        <dbReference type="ARBA" id="ARBA00004651"/>
    </source>
</evidence>
<name>A0A7X2YYL7_9BACL</name>
<keyword evidence="3 6" id="KW-0812">Transmembrane</keyword>
<evidence type="ECO:0000256" key="3">
    <source>
        <dbReference type="ARBA" id="ARBA00022692"/>
    </source>
</evidence>
<dbReference type="Pfam" id="PF06271">
    <property type="entry name" value="RDD"/>
    <property type="match status" value="1"/>
</dbReference>
<evidence type="ECO:0000256" key="2">
    <source>
        <dbReference type="ARBA" id="ARBA00022475"/>
    </source>
</evidence>
<feature type="transmembrane region" description="Helical" evidence="6">
    <location>
        <begin position="43"/>
        <end position="62"/>
    </location>
</feature>
<feature type="domain" description="RDD" evidence="7">
    <location>
        <begin position="5"/>
        <end position="130"/>
    </location>
</feature>
<evidence type="ECO:0000313" key="9">
    <source>
        <dbReference type="Proteomes" id="UP000447876"/>
    </source>
</evidence>
<evidence type="ECO:0000256" key="4">
    <source>
        <dbReference type="ARBA" id="ARBA00022989"/>
    </source>
</evidence>
<dbReference type="OrthoDB" id="9793824at2"/>
<proteinExistence type="predicted"/>
<accession>A0A7X2YYL7</accession>
<feature type="transmembrane region" description="Helical" evidence="6">
    <location>
        <begin position="12"/>
        <end position="31"/>
    </location>
</feature>
<dbReference type="PANTHER" id="PTHR36115">
    <property type="entry name" value="PROLINE-RICH ANTIGEN HOMOLOG-RELATED"/>
    <property type="match status" value="1"/>
</dbReference>
<evidence type="ECO:0000259" key="7">
    <source>
        <dbReference type="Pfam" id="PF06271"/>
    </source>
</evidence>
<gene>
    <name evidence="8" type="ORF">GNP95_04940</name>
</gene>
<feature type="transmembrane region" description="Helical" evidence="6">
    <location>
        <begin position="98"/>
        <end position="117"/>
    </location>
</feature>
<organism evidence="8 9">
    <name type="scientific">Paenibacillus woosongensis</name>
    <dbReference type="NCBI Taxonomy" id="307580"/>
    <lineage>
        <taxon>Bacteria</taxon>
        <taxon>Bacillati</taxon>
        <taxon>Bacillota</taxon>
        <taxon>Bacilli</taxon>
        <taxon>Bacillales</taxon>
        <taxon>Paenibacillaceae</taxon>
        <taxon>Paenibacillus</taxon>
    </lineage>
</organism>
<comment type="caution">
    <text evidence="8">The sequence shown here is derived from an EMBL/GenBank/DDBJ whole genome shotgun (WGS) entry which is preliminary data.</text>
</comment>
<dbReference type="InterPro" id="IPR051791">
    <property type="entry name" value="Pra-immunoreactive"/>
</dbReference>
<sequence>MYDVLLRRYAALAIDRIITGVAATLISFIWILPGELFEYNSIYLVLTHLLISITCDWIYFCLMESSKYQATIGKRLLGVMVVDKDYERITYARANTRYWGKLLSGLLLGLGYLMAFSHEKRQAMHDRMAGTYVVKKSFLLFMLSCQKDDDVKTGIAHA</sequence>
<dbReference type="AlphaFoldDB" id="A0A7X2YYL7"/>
<comment type="subcellular location">
    <subcellularLocation>
        <location evidence="1">Cell membrane</location>
        <topology evidence="1">Multi-pass membrane protein</topology>
    </subcellularLocation>
</comment>
<keyword evidence="2" id="KW-1003">Cell membrane</keyword>